<keyword evidence="6" id="KW-1185">Reference proteome</keyword>
<dbReference type="SUPFAM" id="SSF46785">
    <property type="entry name" value="Winged helix' DNA-binding domain"/>
    <property type="match status" value="1"/>
</dbReference>
<gene>
    <name evidence="5" type="ORF">SAMN02194393_00259</name>
</gene>
<evidence type="ECO:0000256" key="2">
    <source>
        <dbReference type="ARBA" id="ARBA00023125"/>
    </source>
</evidence>
<protein>
    <submittedName>
        <fullName evidence="5">GntR family transcriptional regulator</fullName>
    </submittedName>
</protein>
<dbReference type="OrthoDB" id="1648691at2"/>
<proteinExistence type="predicted"/>
<accession>A0A1T5IDW1</accession>
<dbReference type="GO" id="GO:0045892">
    <property type="term" value="P:negative regulation of DNA-templated transcription"/>
    <property type="evidence" value="ECO:0007669"/>
    <property type="project" value="TreeGrafter"/>
</dbReference>
<dbReference type="InterPro" id="IPR050679">
    <property type="entry name" value="Bact_HTH_transcr_reg"/>
</dbReference>
<evidence type="ECO:0000259" key="4">
    <source>
        <dbReference type="PROSITE" id="PS50949"/>
    </source>
</evidence>
<dbReference type="Pfam" id="PF00392">
    <property type="entry name" value="GntR"/>
    <property type="match status" value="1"/>
</dbReference>
<dbReference type="SMART" id="SM00345">
    <property type="entry name" value="HTH_GNTR"/>
    <property type="match status" value="1"/>
</dbReference>
<evidence type="ECO:0000313" key="5">
    <source>
        <dbReference type="EMBL" id="SKC37238.1"/>
    </source>
</evidence>
<dbReference type="RefSeq" id="WP_079488740.1">
    <property type="nucleotide sequence ID" value="NZ_FUZT01000001.1"/>
</dbReference>
<dbReference type="PANTHER" id="PTHR44846:SF1">
    <property type="entry name" value="MANNOSYL-D-GLYCERATE TRANSPORT_METABOLISM SYSTEM REPRESSOR MNGR-RELATED"/>
    <property type="match status" value="1"/>
</dbReference>
<dbReference type="PRINTS" id="PR00035">
    <property type="entry name" value="HTHGNTR"/>
</dbReference>
<dbReference type="STRING" id="36842.SAMN02194393_00259"/>
<sequence length="247" mass="28739">MELKREKNAHPLYLQLKDIIKNEIHSGMYKTGDIIPTELEYQKKYNISRITVRQSINSLVQEGYLKRKRGKGTIVQPPKIEEPLIRIKSFTNEMKERGIKPSTKLAEISITKAFNEVSKMLGLNDGDEVYRIRRVRCANNEPIVLFNTYIKRDMDLDLDNRIYYDSLYKYLECKKGIKINRIIQRIGATAAVEALSDYLDINIGDPLLVVKRQSFDINGSIVEFTIGYYIANRYEYYIEMKGGDSFD</sequence>
<dbReference type="Gene3D" id="1.10.10.10">
    <property type="entry name" value="Winged helix-like DNA-binding domain superfamily/Winged helix DNA-binding domain"/>
    <property type="match status" value="1"/>
</dbReference>
<dbReference type="InterPro" id="IPR011663">
    <property type="entry name" value="UTRA"/>
</dbReference>
<keyword evidence="1" id="KW-0805">Transcription regulation</keyword>
<dbReference type="GO" id="GO:0003700">
    <property type="term" value="F:DNA-binding transcription factor activity"/>
    <property type="evidence" value="ECO:0007669"/>
    <property type="project" value="InterPro"/>
</dbReference>
<dbReference type="InterPro" id="IPR028978">
    <property type="entry name" value="Chorismate_lyase_/UTRA_dom_sf"/>
</dbReference>
<dbReference type="InterPro" id="IPR036390">
    <property type="entry name" value="WH_DNA-bd_sf"/>
</dbReference>
<reference evidence="5 6" key="1">
    <citation type="submission" date="2017-02" db="EMBL/GenBank/DDBJ databases">
        <authorList>
            <person name="Peterson S.W."/>
        </authorList>
    </citation>
    <scope>NUCLEOTIDE SEQUENCE [LARGE SCALE GENOMIC DNA]</scope>
    <source>
        <strain evidence="5 6">M1</strain>
    </source>
</reference>
<organism evidence="5 6">
    <name type="scientific">Maledivibacter halophilus</name>
    <dbReference type="NCBI Taxonomy" id="36842"/>
    <lineage>
        <taxon>Bacteria</taxon>
        <taxon>Bacillati</taxon>
        <taxon>Bacillota</taxon>
        <taxon>Clostridia</taxon>
        <taxon>Peptostreptococcales</taxon>
        <taxon>Caminicellaceae</taxon>
        <taxon>Maledivibacter</taxon>
    </lineage>
</organism>
<feature type="domain" description="HTH gntR-type" evidence="4">
    <location>
        <begin position="10"/>
        <end position="78"/>
    </location>
</feature>
<dbReference type="Pfam" id="PF07702">
    <property type="entry name" value="UTRA"/>
    <property type="match status" value="1"/>
</dbReference>
<dbReference type="AlphaFoldDB" id="A0A1T5IDW1"/>
<dbReference type="SMART" id="SM00866">
    <property type="entry name" value="UTRA"/>
    <property type="match status" value="1"/>
</dbReference>
<dbReference type="EMBL" id="FUZT01000001">
    <property type="protein sequence ID" value="SKC37238.1"/>
    <property type="molecule type" value="Genomic_DNA"/>
</dbReference>
<keyword evidence="3" id="KW-0804">Transcription</keyword>
<dbReference type="InterPro" id="IPR000524">
    <property type="entry name" value="Tscrpt_reg_HTH_GntR"/>
</dbReference>
<dbReference type="FunFam" id="1.10.10.10:FF:000079">
    <property type="entry name" value="GntR family transcriptional regulator"/>
    <property type="match status" value="1"/>
</dbReference>
<dbReference type="PANTHER" id="PTHR44846">
    <property type="entry name" value="MANNOSYL-D-GLYCERATE TRANSPORT/METABOLISM SYSTEM REPRESSOR MNGR-RELATED"/>
    <property type="match status" value="1"/>
</dbReference>
<dbReference type="InterPro" id="IPR036388">
    <property type="entry name" value="WH-like_DNA-bd_sf"/>
</dbReference>
<keyword evidence="2" id="KW-0238">DNA-binding</keyword>
<dbReference type="SUPFAM" id="SSF64288">
    <property type="entry name" value="Chorismate lyase-like"/>
    <property type="match status" value="1"/>
</dbReference>
<evidence type="ECO:0000313" key="6">
    <source>
        <dbReference type="Proteomes" id="UP000190285"/>
    </source>
</evidence>
<dbReference type="Gene3D" id="3.40.1410.10">
    <property type="entry name" value="Chorismate lyase-like"/>
    <property type="match status" value="1"/>
</dbReference>
<dbReference type="GO" id="GO:0003677">
    <property type="term" value="F:DNA binding"/>
    <property type="evidence" value="ECO:0007669"/>
    <property type="project" value="UniProtKB-KW"/>
</dbReference>
<dbReference type="Proteomes" id="UP000190285">
    <property type="component" value="Unassembled WGS sequence"/>
</dbReference>
<evidence type="ECO:0000256" key="3">
    <source>
        <dbReference type="ARBA" id="ARBA00023163"/>
    </source>
</evidence>
<dbReference type="CDD" id="cd07377">
    <property type="entry name" value="WHTH_GntR"/>
    <property type="match status" value="1"/>
</dbReference>
<dbReference type="PROSITE" id="PS50949">
    <property type="entry name" value="HTH_GNTR"/>
    <property type="match status" value="1"/>
</dbReference>
<name>A0A1T5IDW1_9FIRM</name>
<evidence type="ECO:0000256" key="1">
    <source>
        <dbReference type="ARBA" id="ARBA00023015"/>
    </source>
</evidence>